<proteinExistence type="predicted"/>
<organism evidence="1 2">
    <name type="scientific">Maribellus luteus</name>
    <dbReference type="NCBI Taxonomy" id="2305463"/>
    <lineage>
        <taxon>Bacteria</taxon>
        <taxon>Pseudomonadati</taxon>
        <taxon>Bacteroidota</taxon>
        <taxon>Bacteroidia</taxon>
        <taxon>Marinilabiliales</taxon>
        <taxon>Prolixibacteraceae</taxon>
        <taxon>Maribellus</taxon>
    </lineage>
</organism>
<comment type="caution">
    <text evidence="1">The sequence shown here is derived from an EMBL/GenBank/DDBJ whole genome shotgun (WGS) entry which is preliminary data.</text>
</comment>
<gene>
    <name evidence="1" type="ORF">D1614_08620</name>
</gene>
<name>A0A399SWX0_9BACT</name>
<evidence type="ECO:0000313" key="1">
    <source>
        <dbReference type="EMBL" id="RIJ48590.1"/>
    </source>
</evidence>
<evidence type="ECO:0000313" key="2">
    <source>
        <dbReference type="Proteomes" id="UP000265926"/>
    </source>
</evidence>
<keyword evidence="2" id="KW-1185">Reference proteome</keyword>
<dbReference type="Proteomes" id="UP000265926">
    <property type="component" value="Unassembled WGS sequence"/>
</dbReference>
<dbReference type="AlphaFoldDB" id="A0A399SWX0"/>
<dbReference type="OrthoDB" id="1120009at2"/>
<protein>
    <submittedName>
        <fullName evidence="1">Uncharacterized protein</fullName>
    </submittedName>
</protein>
<sequence>MGQAYSYQCDHCGYEENFNQGHGFLVHSQPLRDYLKQPLQIFHYKTHRLLQKLAQENRPLFLKAGFQIYKCPHCKTLHDKIEVTVYDDDEVVHKTEFRCNQCKSRLKLTNIHRLKKAICPKCHRRTFHRNHTYLALWD</sequence>
<dbReference type="InterPro" id="IPR009912">
    <property type="entry name" value="DUF1451"/>
</dbReference>
<dbReference type="Pfam" id="PF07295">
    <property type="entry name" value="DUF1451"/>
    <property type="match status" value="1"/>
</dbReference>
<dbReference type="EMBL" id="QWGR01000004">
    <property type="protein sequence ID" value="RIJ48590.1"/>
    <property type="molecule type" value="Genomic_DNA"/>
</dbReference>
<reference evidence="1 2" key="1">
    <citation type="submission" date="2018-08" db="EMBL/GenBank/DDBJ databases">
        <title>Pallidiluteibacterium maritimus gen. nov., sp. nov., isolated from coastal sediment.</title>
        <authorList>
            <person name="Zhou L.Y."/>
        </authorList>
    </citation>
    <scope>NUCLEOTIDE SEQUENCE [LARGE SCALE GENOMIC DNA]</scope>
    <source>
        <strain evidence="1 2">XSD2</strain>
    </source>
</reference>
<dbReference type="RefSeq" id="WP_119437510.1">
    <property type="nucleotide sequence ID" value="NZ_QWGR01000004.1"/>
</dbReference>
<accession>A0A399SWX0</accession>